<proteinExistence type="predicted"/>
<evidence type="ECO:0000259" key="2">
    <source>
        <dbReference type="Pfam" id="PF10536"/>
    </source>
</evidence>
<keyword evidence="1" id="KW-0812">Transmembrane</keyword>
<sequence>MSKVVMSKQSLLFDCILRLWYPASNAFLFSWGPMSPTLYDIYLFTGLSLIGPDSPYFIDDSAAPKLAPPRYCFPSYRAVMKQYELCSGEPSTTEHIMFLWVLVCQYVFCPISGKPSTEYLPLACALSTGKVYNLGAMLLGSFYQGMNSCVANNPLSRLGGVAWILQVWAAAYFSRLFSFPDIPGPLTTKSLMQGRFELSAVEFIAFLQTKSFSDLTPPPKPHIDSFSQPWITVHPLFRDESRESIFNILFTACVHHRFLIVDCIDGRPSVVARANVGWSFEFYNPALFARQFGLHQVVPHSVLYYPLDISHLGSEIEDGRFSKASVDLLSAIPSLFLNPIRVCASEEEENSFPAWWTSRYTVLAPTFSYPSGTSIIFAYLLVFLTALCLAFNISCFCSQR</sequence>
<accession>A0A2Z7D958</accession>
<organism evidence="3 4">
    <name type="scientific">Dorcoceras hygrometricum</name>
    <dbReference type="NCBI Taxonomy" id="472368"/>
    <lineage>
        <taxon>Eukaryota</taxon>
        <taxon>Viridiplantae</taxon>
        <taxon>Streptophyta</taxon>
        <taxon>Embryophyta</taxon>
        <taxon>Tracheophyta</taxon>
        <taxon>Spermatophyta</taxon>
        <taxon>Magnoliopsida</taxon>
        <taxon>eudicotyledons</taxon>
        <taxon>Gunneridae</taxon>
        <taxon>Pentapetalae</taxon>
        <taxon>asterids</taxon>
        <taxon>lamiids</taxon>
        <taxon>Lamiales</taxon>
        <taxon>Gesneriaceae</taxon>
        <taxon>Didymocarpoideae</taxon>
        <taxon>Trichosporeae</taxon>
        <taxon>Loxocarpinae</taxon>
        <taxon>Dorcoceras</taxon>
    </lineage>
</organism>
<dbReference type="InterPro" id="IPR019557">
    <property type="entry name" value="AminoTfrase-like_pln_mobile"/>
</dbReference>
<dbReference type="AlphaFoldDB" id="A0A2Z7D958"/>
<dbReference type="EMBL" id="KQ989013">
    <property type="protein sequence ID" value="KZV55099.1"/>
    <property type="molecule type" value="Genomic_DNA"/>
</dbReference>
<keyword evidence="1" id="KW-0472">Membrane</keyword>
<keyword evidence="4" id="KW-1185">Reference proteome</keyword>
<keyword evidence="1" id="KW-1133">Transmembrane helix</keyword>
<dbReference type="Pfam" id="PF10536">
    <property type="entry name" value="PMD"/>
    <property type="match status" value="1"/>
</dbReference>
<name>A0A2Z7D958_9LAMI</name>
<dbReference type="InterPro" id="IPR044824">
    <property type="entry name" value="MAIN-like"/>
</dbReference>
<dbReference type="PANTHER" id="PTHR46033:SF65">
    <property type="entry name" value="AMINOTRANSFERASE-LIKE PLANT MOBILE DOMAIN-CONTAINING PROTEIN"/>
    <property type="match status" value="1"/>
</dbReference>
<dbReference type="PANTHER" id="PTHR46033">
    <property type="entry name" value="PROTEIN MAIN-LIKE 2"/>
    <property type="match status" value="1"/>
</dbReference>
<feature type="domain" description="Aminotransferase-like plant mobile" evidence="2">
    <location>
        <begin position="3"/>
        <end position="306"/>
    </location>
</feature>
<feature type="transmembrane region" description="Helical" evidence="1">
    <location>
        <begin position="376"/>
        <end position="397"/>
    </location>
</feature>
<evidence type="ECO:0000313" key="4">
    <source>
        <dbReference type="Proteomes" id="UP000250235"/>
    </source>
</evidence>
<reference evidence="3 4" key="1">
    <citation type="journal article" date="2015" name="Proc. Natl. Acad. Sci. U.S.A.">
        <title>The resurrection genome of Boea hygrometrica: A blueprint for survival of dehydration.</title>
        <authorList>
            <person name="Xiao L."/>
            <person name="Yang G."/>
            <person name="Zhang L."/>
            <person name="Yang X."/>
            <person name="Zhao S."/>
            <person name="Ji Z."/>
            <person name="Zhou Q."/>
            <person name="Hu M."/>
            <person name="Wang Y."/>
            <person name="Chen M."/>
            <person name="Xu Y."/>
            <person name="Jin H."/>
            <person name="Xiao X."/>
            <person name="Hu G."/>
            <person name="Bao F."/>
            <person name="Hu Y."/>
            <person name="Wan P."/>
            <person name="Li L."/>
            <person name="Deng X."/>
            <person name="Kuang T."/>
            <person name="Xiang C."/>
            <person name="Zhu J.K."/>
            <person name="Oliver M.J."/>
            <person name="He Y."/>
        </authorList>
    </citation>
    <scope>NUCLEOTIDE SEQUENCE [LARGE SCALE GENOMIC DNA]</scope>
    <source>
        <strain evidence="4">cv. XS01</strain>
    </source>
</reference>
<evidence type="ECO:0000256" key="1">
    <source>
        <dbReference type="SAM" id="Phobius"/>
    </source>
</evidence>
<dbReference type="OrthoDB" id="1300289at2759"/>
<dbReference type="Proteomes" id="UP000250235">
    <property type="component" value="Unassembled WGS sequence"/>
</dbReference>
<dbReference type="GO" id="GO:0010073">
    <property type="term" value="P:meristem maintenance"/>
    <property type="evidence" value="ECO:0007669"/>
    <property type="project" value="InterPro"/>
</dbReference>
<evidence type="ECO:0000313" key="3">
    <source>
        <dbReference type="EMBL" id="KZV55099.1"/>
    </source>
</evidence>
<gene>
    <name evidence="3" type="ORF">F511_07485</name>
</gene>
<protein>
    <recommendedName>
        <fullName evidence="2">Aminotransferase-like plant mobile domain-containing protein</fullName>
    </recommendedName>
</protein>